<sequence>MPLFGNEEGLSVMGADYNSPNTLNNGRYTVIKKLGEGGKGIVFKCMDNNLGRLVALKLIKGDALDTESYSRIMREAKTTARLSHPNIMSIYDMLRDDGKFYMVVEYVEGQRLDSYISNYRNGMPLTEVLRVSMALASALEYAHDHGVLHRDIKPENVMISAEGVPKLMDFGLAKSIDSPTLTHAGTIVGTPAYLSPETALGRDADARSDLYSLGCVIYQMATGQPPFASKESLKLIYSHIHDIPVAPSKINNSIPQSLDSVIMKLLRKNPDDRFQSAGKLLQTLNELARSEKNAGKGTIANGDSGNDAGTSSLISRKTGGLIGLDEEISTIRNLADIAKLGDGRTVAIIGETGQGKSRLADDIRDYAMLRGFKTITVKGRDNRTSSPLYFFTELMRGYLYMAPPQLIYKICGNYADVAVKLLPEIATKVGPVNELPGMDQDVSRSRFHDGIVDIMKNMSAEAPLAVIFEDLQFADQGTVNVLHTLLEFVERMPLLLVLTVGVPDEDAPSSILEKLYSNRSVTFIRLHNLDRERTTDFIVEFLSEKKENVTSQFVDFVYSKTDGNPLYIEEVLKLLIDKKLIFKSESGSWDRKPISELGVPSSLKGLIKERLAGLDDFSIMILEHASIIGQEFDIDILSELVGDGSERFLDTLEKLIKKKILSERRTTPGNFRLLFTNPQIYAFFYDDLSLLRKRRMHLKVGQIIEARYGDKDSEYFGDLAHHYLEGGDIRNALKYRIRLGDLWASSYEFQRASDEYHQALELMDHLHKNSTDREVMIEKGKLLLKYARNLSYTGANAYIYADRAFRIFNEFGLVEEESECLHVMMTMTGPAGSSTATGRVKEILERTVKFVEKNESSQALRGSYAMLKYYIAAYYWYDSQLETAREHLEDIFSYYRDNNLAPDPYYTFSRYFSMMITPIRNQKDMDTFFEILAKEEEEVGRIFSSNPDRVIAAGWAVTFFDVLANQYFLLKQDVRSADEKFSKGLSVDRNLLQRHLRKLIMSEYLFMVPLQRGDWDVIAFEMERERLKETEEDRHVAIVVEVINATMDYFRGNGAAHADELTGMSEARSLQFVSFVLPILVRILIEEGKLNQASVVAGKALERIRNVDLIPEIFTGRVILTYFLVRINVLTGNREAALRYLSELEELSSLFSEHWIQAYHSLALSTFEEYFGDLTKAIALLRKSAEIFRSRELILDYAVCSYGLALMYQKKGEREKSDSALNEALTIFNRLDCRLFVEKCLGLKELLKA</sequence>
<dbReference type="PANTHER" id="PTHR43289:SF6">
    <property type="entry name" value="SERINE_THREONINE-PROTEIN KINASE NEKL-3"/>
    <property type="match status" value="1"/>
</dbReference>
<evidence type="ECO:0000313" key="8">
    <source>
        <dbReference type="Proteomes" id="UP000716004"/>
    </source>
</evidence>
<dbReference type="Gene3D" id="3.30.200.20">
    <property type="entry name" value="Phosphorylase Kinase, domain 1"/>
    <property type="match status" value="1"/>
</dbReference>
<dbReference type="FunFam" id="1.10.510.10:FF:000021">
    <property type="entry name" value="Serine/threonine protein kinase"/>
    <property type="match status" value="1"/>
</dbReference>
<dbReference type="AlphaFoldDB" id="A0A8J7YPP7"/>
<dbReference type="PROSITE" id="PS00108">
    <property type="entry name" value="PROTEIN_KINASE_ST"/>
    <property type="match status" value="1"/>
</dbReference>
<proteinExistence type="predicted"/>
<dbReference type="InterPro" id="IPR041664">
    <property type="entry name" value="AAA_16"/>
</dbReference>
<dbReference type="InterPro" id="IPR011009">
    <property type="entry name" value="Kinase-like_dom_sf"/>
</dbReference>
<dbReference type="Gene3D" id="1.25.40.10">
    <property type="entry name" value="Tetratricopeptide repeat domain"/>
    <property type="match status" value="1"/>
</dbReference>
<dbReference type="SUPFAM" id="SSF48452">
    <property type="entry name" value="TPR-like"/>
    <property type="match status" value="2"/>
</dbReference>
<comment type="caution">
    <text evidence="7">The sequence shown here is derived from an EMBL/GenBank/DDBJ whole genome shotgun (WGS) entry which is preliminary data.</text>
</comment>
<dbReference type="InterPro" id="IPR011990">
    <property type="entry name" value="TPR-like_helical_dom_sf"/>
</dbReference>
<dbReference type="GO" id="GO:0004674">
    <property type="term" value="F:protein serine/threonine kinase activity"/>
    <property type="evidence" value="ECO:0007669"/>
    <property type="project" value="UniProtKB-KW"/>
</dbReference>
<evidence type="ECO:0000256" key="1">
    <source>
        <dbReference type="ARBA" id="ARBA00022527"/>
    </source>
</evidence>
<evidence type="ECO:0000259" key="6">
    <source>
        <dbReference type="PROSITE" id="PS50011"/>
    </source>
</evidence>
<evidence type="ECO:0000256" key="4">
    <source>
        <dbReference type="ARBA" id="ARBA00022777"/>
    </source>
</evidence>
<protein>
    <submittedName>
        <fullName evidence="7">Protein kinase</fullName>
    </submittedName>
</protein>
<keyword evidence="1" id="KW-0723">Serine/threonine-protein kinase</keyword>
<gene>
    <name evidence="7" type="ORF">J9259_06070</name>
</gene>
<evidence type="ECO:0000313" key="7">
    <source>
        <dbReference type="EMBL" id="MBX8632066.1"/>
    </source>
</evidence>
<dbReference type="PANTHER" id="PTHR43289">
    <property type="entry name" value="MITOGEN-ACTIVATED PROTEIN KINASE KINASE KINASE 20-RELATED"/>
    <property type="match status" value="1"/>
</dbReference>
<keyword evidence="4 7" id="KW-0418">Kinase</keyword>
<dbReference type="EMBL" id="JAGVSJ010000013">
    <property type="protein sequence ID" value="MBX8632066.1"/>
    <property type="molecule type" value="Genomic_DNA"/>
</dbReference>
<dbReference type="Gene3D" id="1.10.510.10">
    <property type="entry name" value="Transferase(Phosphotransferase) domain 1"/>
    <property type="match status" value="1"/>
</dbReference>
<keyword evidence="5" id="KW-0067">ATP-binding</keyword>
<dbReference type="InterPro" id="IPR008271">
    <property type="entry name" value="Ser/Thr_kinase_AS"/>
</dbReference>
<keyword evidence="2" id="KW-0808">Transferase</keyword>
<dbReference type="CDD" id="cd14014">
    <property type="entry name" value="STKc_PknB_like"/>
    <property type="match status" value="1"/>
</dbReference>
<name>A0A8J7YPP7_9ARCH</name>
<dbReference type="SUPFAM" id="SSF56112">
    <property type="entry name" value="Protein kinase-like (PK-like)"/>
    <property type="match status" value="1"/>
</dbReference>
<evidence type="ECO:0000256" key="5">
    <source>
        <dbReference type="ARBA" id="ARBA00022840"/>
    </source>
</evidence>
<dbReference type="SUPFAM" id="SSF52540">
    <property type="entry name" value="P-loop containing nucleoside triphosphate hydrolases"/>
    <property type="match status" value="1"/>
</dbReference>
<keyword evidence="3" id="KW-0547">Nucleotide-binding</keyword>
<dbReference type="Pfam" id="PF00069">
    <property type="entry name" value="Pkinase"/>
    <property type="match status" value="1"/>
</dbReference>
<reference evidence="7" key="1">
    <citation type="submission" date="2021-04" db="EMBL/GenBank/DDBJ databases">
        <title>Genomic insights into ecological role and evolution of a novel Thermoplasmata order Candidatus Sysuiplasmatales.</title>
        <authorList>
            <person name="Yuan Y."/>
        </authorList>
    </citation>
    <scope>NUCLEOTIDE SEQUENCE</scope>
    <source>
        <strain evidence="7">YP2-bin.285</strain>
    </source>
</reference>
<evidence type="ECO:0000256" key="3">
    <source>
        <dbReference type="ARBA" id="ARBA00022741"/>
    </source>
</evidence>
<dbReference type="Proteomes" id="UP000716004">
    <property type="component" value="Unassembled WGS sequence"/>
</dbReference>
<dbReference type="InterPro" id="IPR027417">
    <property type="entry name" value="P-loop_NTPase"/>
</dbReference>
<dbReference type="GO" id="GO:0005524">
    <property type="term" value="F:ATP binding"/>
    <property type="evidence" value="ECO:0007669"/>
    <property type="project" value="UniProtKB-KW"/>
</dbReference>
<organism evidence="7 8">
    <name type="scientific">Candidatus Sysuiplasma superficiale</name>
    <dbReference type="NCBI Taxonomy" id="2823368"/>
    <lineage>
        <taxon>Archaea</taxon>
        <taxon>Methanobacteriati</taxon>
        <taxon>Thermoplasmatota</taxon>
        <taxon>Thermoplasmata</taxon>
        <taxon>Candidatus Sysuiplasmatales</taxon>
        <taxon>Candidatus Sysuiplasmataceae</taxon>
        <taxon>Candidatus Sysuiplasma</taxon>
    </lineage>
</organism>
<accession>A0A8J7YPP7</accession>
<evidence type="ECO:0000256" key="2">
    <source>
        <dbReference type="ARBA" id="ARBA00022679"/>
    </source>
</evidence>
<dbReference type="Pfam" id="PF13191">
    <property type="entry name" value="AAA_16"/>
    <property type="match status" value="1"/>
</dbReference>
<feature type="domain" description="Protein kinase" evidence="6">
    <location>
        <begin position="28"/>
        <end position="288"/>
    </location>
</feature>
<dbReference type="SMART" id="SM00220">
    <property type="entry name" value="S_TKc"/>
    <property type="match status" value="1"/>
</dbReference>
<dbReference type="InterPro" id="IPR000719">
    <property type="entry name" value="Prot_kinase_dom"/>
</dbReference>
<dbReference type="PROSITE" id="PS50011">
    <property type="entry name" value="PROTEIN_KINASE_DOM"/>
    <property type="match status" value="1"/>
</dbReference>